<keyword evidence="4" id="KW-1185">Reference proteome</keyword>
<proteinExistence type="predicted"/>
<dbReference type="SUPFAM" id="SSF47090">
    <property type="entry name" value="PGBD-like"/>
    <property type="match status" value="1"/>
</dbReference>
<evidence type="ECO:0000313" key="4">
    <source>
        <dbReference type="Proteomes" id="UP001598300"/>
    </source>
</evidence>
<dbReference type="EMBL" id="JBHXPM010000037">
    <property type="protein sequence ID" value="MFD3960197.1"/>
    <property type="molecule type" value="Genomic_DNA"/>
</dbReference>
<dbReference type="Proteomes" id="UP001598300">
    <property type="component" value="Unassembled WGS sequence"/>
</dbReference>
<organism evidence="3 4">
    <name type="scientific">Streptomyces bacillaris</name>
    <dbReference type="NCBI Taxonomy" id="68179"/>
    <lineage>
        <taxon>Bacteria</taxon>
        <taxon>Bacillati</taxon>
        <taxon>Actinomycetota</taxon>
        <taxon>Actinomycetes</taxon>
        <taxon>Kitasatosporales</taxon>
        <taxon>Streptomycetaceae</taxon>
        <taxon>Streptomyces</taxon>
    </lineage>
</organism>
<comment type="caution">
    <text evidence="3">The sequence shown here is derived from an EMBL/GenBank/DDBJ whole genome shotgun (WGS) entry which is preliminary data.</text>
</comment>
<accession>A0ABW6E4A1</accession>
<feature type="chain" id="PRO_5045655548" evidence="1">
    <location>
        <begin position="34"/>
        <end position="130"/>
    </location>
</feature>
<dbReference type="InterPro" id="IPR036365">
    <property type="entry name" value="PGBD-like_sf"/>
</dbReference>
<evidence type="ECO:0000313" key="3">
    <source>
        <dbReference type="EMBL" id="MFD3960197.1"/>
    </source>
</evidence>
<sequence>MRRGHIVLTKKLALGLSTAALLGLGALGTPAVAAGPAPAAGGQIGVMTVPGCVYAGTHPLVKSGDNNRHVKHAQCLLNVRHGYKVDQDGAFGPKTKAAVIKAQKRCYPNSPSQWDGIVGNMTWACLHKKY</sequence>
<dbReference type="RefSeq" id="WP_079167179.1">
    <property type="nucleotide sequence ID" value="NZ_JBHJYZ010000033.1"/>
</dbReference>
<reference evidence="3 4" key="1">
    <citation type="submission" date="2024-09" db="EMBL/GenBank/DDBJ databases">
        <title>The Natural Products Discovery Center: Release of the First 8490 Sequenced Strains for Exploring Actinobacteria Biosynthetic Diversity.</title>
        <authorList>
            <person name="Kalkreuter E."/>
            <person name="Kautsar S.A."/>
            <person name="Yang D."/>
            <person name="Bader C.D."/>
            <person name="Teijaro C.N."/>
            <person name="Fluegel L."/>
            <person name="Davis C.M."/>
            <person name="Simpson J.R."/>
            <person name="Lauterbach L."/>
            <person name="Steele A.D."/>
            <person name="Gui C."/>
            <person name="Meng S."/>
            <person name="Li G."/>
            <person name="Viehrig K."/>
            <person name="Ye F."/>
            <person name="Su P."/>
            <person name="Kiefer A.F."/>
            <person name="Nichols A."/>
            <person name="Cepeda A.J."/>
            <person name="Yan W."/>
            <person name="Fan B."/>
            <person name="Jiang Y."/>
            <person name="Adhikari A."/>
            <person name="Zheng C.-J."/>
            <person name="Schuster L."/>
            <person name="Cowan T.M."/>
            <person name="Smanski M.J."/>
            <person name="Chevrette M.G."/>
            <person name="De Carvalho L.P.S."/>
            <person name="Shen B."/>
        </authorList>
    </citation>
    <scope>NUCLEOTIDE SEQUENCE [LARGE SCALE GENOMIC DNA]</scope>
    <source>
        <strain evidence="3 4">NPDC058584</strain>
    </source>
</reference>
<evidence type="ECO:0000256" key="1">
    <source>
        <dbReference type="SAM" id="SignalP"/>
    </source>
</evidence>
<dbReference type="Gene3D" id="1.10.101.10">
    <property type="entry name" value="PGBD-like superfamily/PGBD"/>
    <property type="match status" value="1"/>
</dbReference>
<name>A0ABW6E4A1_9ACTN</name>
<keyword evidence="1" id="KW-0732">Signal</keyword>
<feature type="signal peptide" evidence="1">
    <location>
        <begin position="1"/>
        <end position="33"/>
    </location>
</feature>
<gene>
    <name evidence="3" type="ORF">ACFWR3_29475</name>
</gene>
<feature type="domain" description="Peptidoglycan binding-like" evidence="2">
    <location>
        <begin position="70"/>
        <end position="126"/>
    </location>
</feature>
<dbReference type="InterPro" id="IPR002477">
    <property type="entry name" value="Peptidoglycan-bd-like"/>
</dbReference>
<dbReference type="InterPro" id="IPR036366">
    <property type="entry name" value="PGBDSf"/>
</dbReference>
<protein>
    <submittedName>
        <fullName evidence="3">Peptidoglycan-binding protein</fullName>
    </submittedName>
</protein>
<evidence type="ECO:0000259" key="2">
    <source>
        <dbReference type="Pfam" id="PF01471"/>
    </source>
</evidence>
<dbReference type="Pfam" id="PF01471">
    <property type="entry name" value="PG_binding_1"/>
    <property type="match status" value="1"/>
</dbReference>
<dbReference type="GeneID" id="97333426"/>